<dbReference type="Proteomes" id="UP001386955">
    <property type="component" value="Unassembled WGS sequence"/>
</dbReference>
<reference evidence="2 3" key="1">
    <citation type="submission" date="2024-01" db="EMBL/GenBank/DDBJ databases">
        <title>The genomes of 5 underutilized Papilionoideae crops provide insights into root nodulation and disease resistanc.</title>
        <authorList>
            <person name="Jiang F."/>
        </authorList>
    </citation>
    <scope>NUCLEOTIDE SEQUENCE [LARGE SCALE GENOMIC DNA]</scope>
    <source>
        <strain evidence="2">DUOXIRENSHENG_FW03</strain>
        <tissue evidence="2">Leaves</tissue>
    </source>
</reference>
<protein>
    <submittedName>
        <fullName evidence="2">Uncharacterized protein</fullName>
    </submittedName>
</protein>
<evidence type="ECO:0000313" key="3">
    <source>
        <dbReference type="Proteomes" id="UP001386955"/>
    </source>
</evidence>
<organism evidence="2 3">
    <name type="scientific">Psophocarpus tetragonolobus</name>
    <name type="common">Winged bean</name>
    <name type="synonym">Dolichos tetragonolobus</name>
    <dbReference type="NCBI Taxonomy" id="3891"/>
    <lineage>
        <taxon>Eukaryota</taxon>
        <taxon>Viridiplantae</taxon>
        <taxon>Streptophyta</taxon>
        <taxon>Embryophyta</taxon>
        <taxon>Tracheophyta</taxon>
        <taxon>Spermatophyta</taxon>
        <taxon>Magnoliopsida</taxon>
        <taxon>eudicotyledons</taxon>
        <taxon>Gunneridae</taxon>
        <taxon>Pentapetalae</taxon>
        <taxon>rosids</taxon>
        <taxon>fabids</taxon>
        <taxon>Fabales</taxon>
        <taxon>Fabaceae</taxon>
        <taxon>Papilionoideae</taxon>
        <taxon>50 kb inversion clade</taxon>
        <taxon>NPAAA clade</taxon>
        <taxon>indigoferoid/millettioid clade</taxon>
        <taxon>Phaseoleae</taxon>
        <taxon>Psophocarpus</taxon>
    </lineage>
</organism>
<evidence type="ECO:0000313" key="2">
    <source>
        <dbReference type="EMBL" id="KAK7410788.1"/>
    </source>
</evidence>
<gene>
    <name evidence="2" type="ORF">VNO78_01878</name>
</gene>
<comment type="caution">
    <text evidence="2">The sequence shown here is derived from an EMBL/GenBank/DDBJ whole genome shotgun (WGS) entry which is preliminary data.</text>
</comment>
<keyword evidence="3" id="KW-1185">Reference proteome</keyword>
<evidence type="ECO:0000256" key="1">
    <source>
        <dbReference type="SAM" id="MobiDB-lite"/>
    </source>
</evidence>
<name>A0AAN9T211_PSOTE</name>
<accession>A0AAN9T211</accession>
<dbReference type="AlphaFoldDB" id="A0AAN9T211"/>
<feature type="region of interest" description="Disordered" evidence="1">
    <location>
        <begin position="133"/>
        <end position="161"/>
    </location>
</feature>
<dbReference type="EMBL" id="JAYMYS010000001">
    <property type="protein sequence ID" value="KAK7410788.1"/>
    <property type="molecule type" value="Genomic_DNA"/>
</dbReference>
<sequence length="161" mass="17708">MHGKRQTAFGHKKKHYRRQIVVASRKLLLKLRPQSCYIMAFGHMSSSPSNHTQPPSSIFVILHSIMGGCVSGPKDVALKEGEEAPVVENPTTPNAEGEIVVAQENKQEDGEKKEDAVVDLIEAKDEKVEEAKAEVVAAETKEPEKEVEAEQPKAEETPVTL</sequence>
<proteinExistence type="predicted"/>